<dbReference type="EMBL" id="BKCJ010284196">
    <property type="protein sequence ID" value="GEZ48192.1"/>
    <property type="molecule type" value="Genomic_DNA"/>
</dbReference>
<reference evidence="2" key="1">
    <citation type="journal article" date="2019" name="Sci. Rep.">
        <title>Draft genome of Tanacetum cinerariifolium, the natural source of mosquito coil.</title>
        <authorList>
            <person name="Yamashiro T."/>
            <person name="Shiraishi A."/>
            <person name="Satake H."/>
            <person name="Nakayama K."/>
        </authorList>
    </citation>
    <scope>NUCLEOTIDE SEQUENCE</scope>
</reference>
<protein>
    <submittedName>
        <fullName evidence="2">Uncharacterized protein</fullName>
    </submittedName>
</protein>
<proteinExistence type="predicted"/>
<gene>
    <name evidence="2" type="ORF">Tci_520165</name>
</gene>
<dbReference type="AlphaFoldDB" id="A0A699IAN1"/>
<evidence type="ECO:0000256" key="1">
    <source>
        <dbReference type="SAM" id="MobiDB-lite"/>
    </source>
</evidence>
<evidence type="ECO:0000313" key="2">
    <source>
        <dbReference type="EMBL" id="GEZ48192.1"/>
    </source>
</evidence>
<comment type="caution">
    <text evidence="2">The sequence shown here is derived from an EMBL/GenBank/DDBJ whole genome shotgun (WGS) entry which is preliminary data.</text>
</comment>
<sequence length="179" mass="19862">DTGAPLGYRAAEIRMRAFLSSTSRRTDIPKADVPPQKRASLNTPALGFEVGESSTAGAAMEPGPTKSDLRRYRGVDQRVTELDTTVRQGTNELEIRFKEVQDDRALLRSRVNTLFKDRPNHRRTVMLLDKEAMYACEVWVGFEDRSAAVTAHARRLEAQVAALIAQTSSLQTQLTTGTN</sequence>
<organism evidence="2">
    <name type="scientific">Tanacetum cinerariifolium</name>
    <name type="common">Dalmatian daisy</name>
    <name type="synonym">Chrysanthemum cinerariifolium</name>
    <dbReference type="NCBI Taxonomy" id="118510"/>
    <lineage>
        <taxon>Eukaryota</taxon>
        <taxon>Viridiplantae</taxon>
        <taxon>Streptophyta</taxon>
        <taxon>Embryophyta</taxon>
        <taxon>Tracheophyta</taxon>
        <taxon>Spermatophyta</taxon>
        <taxon>Magnoliopsida</taxon>
        <taxon>eudicotyledons</taxon>
        <taxon>Gunneridae</taxon>
        <taxon>Pentapetalae</taxon>
        <taxon>asterids</taxon>
        <taxon>campanulids</taxon>
        <taxon>Asterales</taxon>
        <taxon>Asteraceae</taxon>
        <taxon>Asteroideae</taxon>
        <taxon>Anthemideae</taxon>
        <taxon>Anthemidinae</taxon>
        <taxon>Tanacetum</taxon>
    </lineage>
</organism>
<accession>A0A699IAN1</accession>
<name>A0A699IAN1_TANCI</name>
<feature type="region of interest" description="Disordered" evidence="1">
    <location>
        <begin position="23"/>
        <end position="43"/>
    </location>
</feature>
<feature type="non-terminal residue" evidence="2">
    <location>
        <position position="1"/>
    </location>
</feature>